<name>A0A7G9GAL7_9FIRM</name>
<dbReference type="RefSeq" id="WP_249328482.1">
    <property type="nucleotide sequence ID" value="NZ_CP060635.1"/>
</dbReference>
<dbReference type="EMBL" id="CP060635">
    <property type="protein sequence ID" value="QNM07849.1"/>
    <property type="molecule type" value="Genomic_DNA"/>
</dbReference>
<evidence type="ECO:0000313" key="2">
    <source>
        <dbReference type="Proteomes" id="UP000515860"/>
    </source>
</evidence>
<proteinExistence type="predicted"/>
<protein>
    <submittedName>
        <fullName evidence="1">Uncharacterized protein</fullName>
    </submittedName>
</protein>
<sequence length="164" mass="18329">MDKHSLKKLAVFLGSSICVLQIAVIPVMANVSEENNYLWKSLAPEGETSVEDTATPRARGDILNKGYVRLSNVDGKAAIYGETLGNFVSLDEVGLELYLEKYDGTTFNSYKDWSYVDYNTSDIAATFLETVEKGYYYCLRGYHYVIDDDLYEAVSTTTNGLPIK</sequence>
<gene>
    <name evidence="1" type="ORF">H9Q79_13130</name>
</gene>
<dbReference type="AlphaFoldDB" id="A0A7G9GAL7"/>
<dbReference type="Proteomes" id="UP000515860">
    <property type="component" value="Chromosome"/>
</dbReference>
<dbReference type="Pfam" id="PF19644">
    <property type="entry name" value="DUF6147"/>
    <property type="match status" value="1"/>
</dbReference>
<keyword evidence="2" id="KW-1185">Reference proteome</keyword>
<accession>A0A7G9GAL7</accession>
<evidence type="ECO:0000313" key="1">
    <source>
        <dbReference type="EMBL" id="QNM07849.1"/>
    </source>
</evidence>
<reference evidence="1 2" key="1">
    <citation type="submission" date="2020-08" db="EMBL/GenBank/DDBJ databases">
        <authorList>
            <person name="Liu C."/>
            <person name="Sun Q."/>
        </authorList>
    </citation>
    <scope>NUCLEOTIDE SEQUENCE [LARGE SCALE GENOMIC DNA]</scope>
    <source>
        <strain evidence="1 2">NSJ-29</strain>
    </source>
</reference>
<organism evidence="1 2">
    <name type="scientific">Wansuia hejianensis</name>
    <dbReference type="NCBI Taxonomy" id="2763667"/>
    <lineage>
        <taxon>Bacteria</taxon>
        <taxon>Bacillati</taxon>
        <taxon>Bacillota</taxon>
        <taxon>Clostridia</taxon>
        <taxon>Lachnospirales</taxon>
        <taxon>Lachnospiraceae</taxon>
        <taxon>Wansuia</taxon>
    </lineage>
</organism>
<dbReference type="InterPro" id="IPR046145">
    <property type="entry name" value="DUF6147"/>
</dbReference>
<dbReference type="KEGG" id="whj:H9Q79_13130"/>